<name>A0A1I2GKP9_9BACL</name>
<dbReference type="OrthoDB" id="59888at2"/>
<organism evidence="2 3">
    <name type="scientific">Paenibacillus catalpae</name>
    <dbReference type="NCBI Taxonomy" id="1045775"/>
    <lineage>
        <taxon>Bacteria</taxon>
        <taxon>Bacillati</taxon>
        <taxon>Bacillota</taxon>
        <taxon>Bacilli</taxon>
        <taxon>Bacillales</taxon>
        <taxon>Paenibacillaceae</taxon>
        <taxon>Paenibacillus</taxon>
    </lineage>
</organism>
<dbReference type="PANTHER" id="PTHR43798:SF5">
    <property type="entry name" value="MONOACYLGLYCEROL LIPASE ABHD6"/>
    <property type="match status" value="1"/>
</dbReference>
<dbReference type="EMBL" id="FOMT01000006">
    <property type="protein sequence ID" value="SFF17550.1"/>
    <property type="molecule type" value="Genomic_DNA"/>
</dbReference>
<dbReference type="RefSeq" id="WP_091189457.1">
    <property type="nucleotide sequence ID" value="NZ_FOMT01000006.1"/>
</dbReference>
<evidence type="ECO:0000313" key="2">
    <source>
        <dbReference type="EMBL" id="SFF17550.1"/>
    </source>
</evidence>
<dbReference type="Proteomes" id="UP000198855">
    <property type="component" value="Unassembled WGS sequence"/>
</dbReference>
<evidence type="ECO:0000259" key="1">
    <source>
        <dbReference type="Pfam" id="PF00561"/>
    </source>
</evidence>
<gene>
    <name evidence="2" type="ORF">SAMN05216378_5293</name>
</gene>
<reference evidence="3" key="1">
    <citation type="submission" date="2016-10" db="EMBL/GenBank/DDBJ databases">
        <authorList>
            <person name="Varghese N."/>
            <person name="Submissions S."/>
        </authorList>
    </citation>
    <scope>NUCLEOTIDE SEQUENCE [LARGE SCALE GENOMIC DNA]</scope>
    <source>
        <strain evidence="3">CGMCC 1.10784</strain>
    </source>
</reference>
<keyword evidence="3" id="KW-1185">Reference proteome</keyword>
<dbReference type="GO" id="GO:0016020">
    <property type="term" value="C:membrane"/>
    <property type="evidence" value="ECO:0007669"/>
    <property type="project" value="TreeGrafter"/>
</dbReference>
<dbReference type="InterPro" id="IPR000073">
    <property type="entry name" value="AB_hydrolase_1"/>
</dbReference>
<dbReference type="STRING" id="1045775.SAMN05216378_5293"/>
<dbReference type="GO" id="GO:0046464">
    <property type="term" value="P:acylglycerol catabolic process"/>
    <property type="evidence" value="ECO:0007669"/>
    <property type="project" value="TreeGrafter"/>
</dbReference>
<evidence type="ECO:0000313" key="3">
    <source>
        <dbReference type="Proteomes" id="UP000198855"/>
    </source>
</evidence>
<dbReference type="InterPro" id="IPR050266">
    <property type="entry name" value="AB_hydrolase_sf"/>
</dbReference>
<dbReference type="AlphaFoldDB" id="A0A1I2GKP9"/>
<dbReference type="Gene3D" id="3.40.50.1820">
    <property type="entry name" value="alpha/beta hydrolase"/>
    <property type="match status" value="1"/>
</dbReference>
<protein>
    <submittedName>
        <fullName evidence="2">Pimeloyl-ACP methyl ester carboxylesterase</fullName>
    </submittedName>
</protein>
<dbReference type="Pfam" id="PF00561">
    <property type="entry name" value="Abhydrolase_1"/>
    <property type="match status" value="1"/>
</dbReference>
<dbReference type="PANTHER" id="PTHR43798">
    <property type="entry name" value="MONOACYLGLYCEROL LIPASE"/>
    <property type="match status" value="1"/>
</dbReference>
<dbReference type="InterPro" id="IPR029058">
    <property type="entry name" value="AB_hydrolase_fold"/>
</dbReference>
<dbReference type="PRINTS" id="PR00111">
    <property type="entry name" value="ABHYDROLASE"/>
</dbReference>
<accession>A0A1I2GKP9</accession>
<feature type="domain" description="AB hydrolase-1" evidence="1">
    <location>
        <begin position="22"/>
        <end position="141"/>
    </location>
</feature>
<dbReference type="GO" id="GO:0047372">
    <property type="term" value="F:monoacylglycerol lipase activity"/>
    <property type="evidence" value="ECO:0007669"/>
    <property type="project" value="TreeGrafter"/>
</dbReference>
<sequence>MRSMIKKKEGALEYALSVKGTPAIILMNGGSGPVEGWHKIYHALADDFTVLAYNRLGVGKSDRPSSPQHGAAIVSSLRELLDAIKLPPPYILVGHSLGGLYAHLFAREFPGHIAGVVLLEASHPLDLAINDTQPALIRLINRFLSGFDALSPSRKWNEIHYVEETAKQLEQAGPFPDIPLFVVTGTSKPPMMPKQAFDIRMKNQLDLVQLSKHGKQVLATRSGHFPQFTEPDLVIQTIRECVQP</sequence>
<dbReference type="SUPFAM" id="SSF53474">
    <property type="entry name" value="alpha/beta-Hydrolases"/>
    <property type="match status" value="1"/>
</dbReference>
<proteinExistence type="predicted"/>